<protein>
    <submittedName>
        <fullName evidence="4">CEP95</fullName>
    </submittedName>
</protein>
<feature type="region of interest" description="Disordered" evidence="2">
    <location>
        <begin position="400"/>
        <end position="428"/>
    </location>
</feature>
<comment type="caution">
    <text evidence="4">The sequence shown here is derived from an EMBL/GenBank/DDBJ whole genome shotgun (WGS) entry which is preliminary data.</text>
</comment>
<dbReference type="Proteomes" id="UP000593567">
    <property type="component" value="Unassembled WGS sequence"/>
</dbReference>
<keyword evidence="1" id="KW-0175">Coiled coil</keyword>
<evidence type="ECO:0000256" key="1">
    <source>
        <dbReference type="SAM" id="Coils"/>
    </source>
</evidence>
<feature type="region of interest" description="Disordered" evidence="2">
    <location>
        <begin position="139"/>
        <end position="270"/>
    </location>
</feature>
<keyword evidence="5" id="KW-1185">Reference proteome</keyword>
<sequence length="1070" mass="121049">MEDSQIIKTANTILAQLTVPLRVKTIEDVNTNMFVTLYEGLCGETIPDLVRPRKTEEDDIHNMQCVIDSLALDVLHTSLAHITGEDVVKGRRMSMVNLLDIFSGLLEYILDGIEKDESNSDGAAEVTKASDVIGQSVLNEALRPGLTDTTNRPTDNSDDNTEALIALGEVSSPTASPSSKKSRTSEEKREKRRLSRSVAPQVVSQPIASSSLQSINIPSSAESESDASVKPTAGKALAFSKVPAEYNSPKNTQAKDKHTPTGDTTFIKPAVPPEKSVAHKLAEEILETGDSTRELMALGHSPAPKIRSRAKKPKESLDQRDVLNSTNNARQSKPLKRSRTAKRHVSFVSDRSIHNDDTSDDINSRLLSEPPYFQRKSHASCSKSDAHNLSSRLVDYFDKKETGGGDANRQRAVSQSHEELSPPTQSSEYQTALEKSASLYDRVTALRNAATQKLESMRCESENYVTAADDLSAATDLSTTQYYQPVSSSHRLSEYAKCKEGSQDEGMLTPPSLTVTRNLAQSADYRSATTAPCRHQSNVADLRSEDRPRTSENVDRYGYETAPTVSSLSENYTTAPTSAAYTPGEENSESYATATQGAPVTEEFNTAYSDYARSKGEELRARKLTEKRDHGGGIGDSAVRESLGNRASVLNKIHRKDQPKFGESKGRGGWVKLSERREKKVRFNRSGETKSKEKPETVVDAVRKTLDEEKWRDRVQQKLLAKQYKDDLTDMVEAHREQLEEEKDTARRQDKEFAASVLRLSEAYGDKPVRSRPVTAPKGFLLPKTRKIKKKKCSSQNKDAITEDVVTDKPLDPADDNFLPNLMEEFPHLYLAPETIQKMWKNHRQQTAAVNKALEEDKRKSNKAQATIEDAEKRQSLLMKIMQKELEHTKRVKQMRDKENAEVENRRRERDVRVQSARVKKYYDDYAVRMKSSMLKNKTKEEQLFKRLFAEGLKVQKERMQTLRNYTREQREKRAHRQQLDVASLENFYKDQFNILAENVAQERRNVEVRDAAQAKVLDKMKMELRKKMEKDIKDFQEQLRRDEDDYYFRQLDAEKVVQQLNMVRYQTGI</sequence>
<evidence type="ECO:0000259" key="3">
    <source>
        <dbReference type="Pfam" id="PF19016"/>
    </source>
</evidence>
<feature type="compositionally biased region" description="Low complexity" evidence="2">
    <location>
        <begin position="209"/>
        <end position="220"/>
    </location>
</feature>
<dbReference type="GO" id="GO:0005813">
    <property type="term" value="C:centrosome"/>
    <property type="evidence" value="ECO:0007669"/>
    <property type="project" value="InterPro"/>
</dbReference>
<evidence type="ECO:0000256" key="2">
    <source>
        <dbReference type="SAM" id="MobiDB-lite"/>
    </source>
</evidence>
<feature type="coiled-coil region" evidence="1">
    <location>
        <begin position="725"/>
        <end position="756"/>
    </location>
</feature>
<organism evidence="4 5">
    <name type="scientific">Bugula neritina</name>
    <name type="common">Brown bryozoan</name>
    <name type="synonym">Sertularia neritina</name>
    <dbReference type="NCBI Taxonomy" id="10212"/>
    <lineage>
        <taxon>Eukaryota</taxon>
        <taxon>Metazoa</taxon>
        <taxon>Spiralia</taxon>
        <taxon>Lophotrochozoa</taxon>
        <taxon>Bryozoa</taxon>
        <taxon>Gymnolaemata</taxon>
        <taxon>Cheilostomatida</taxon>
        <taxon>Flustrina</taxon>
        <taxon>Buguloidea</taxon>
        <taxon>Bugulidae</taxon>
        <taxon>Bugula</taxon>
    </lineage>
</organism>
<dbReference type="Pfam" id="PF19016">
    <property type="entry name" value="DUF5745"/>
    <property type="match status" value="1"/>
</dbReference>
<feature type="compositionally biased region" description="Polar residues" evidence="2">
    <location>
        <begin position="527"/>
        <end position="539"/>
    </location>
</feature>
<evidence type="ECO:0000313" key="4">
    <source>
        <dbReference type="EMBL" id="KAF6038119.1"/>
    </source>
</evidence>
<name>A0A7J7KHT1_BUGNE</name>
<reference evidence="4" key="1">
    <citation type="submission" date="2020-06" db="EMBL/GenBank/DDBJ databases">
        <title>Draft genome of Bugula neritina, a colonial animal packing powerful symbionts and potential medicines.</title>
        <authorList>
            <person name="Rayko M."/>
        </authorList>
    </citation>
    <scope>NUCLEOTIDE SEQUENCE [LARGE SCALE GENOMIC DNA]</scope>
    <source>
        <strain evidence="4">Kwan_BN1</strain>
    </source>
</reference>
<dbReference type="PANTHER" id="PTHR22545:SF0">
    <property type="entry name" value="CENTROSOMAL PROTEIN OF 95 KDA"/>
    <property type="match status" value="1"/>
</dbReference>
<feature type="domain" description="DUF5745" evidence="3">
    <location>
        <begin position="50"/>
        <end position="105"/>
    </location>
</feature>
<feature type="compositionally biased region" description="Basic residues" evidence="2">
    <location>
        <begin position="333"/>
        <end position="345"/>
    </location>
</feature>
<dbReference type="EMBL" id="VXIV02000468">
    <property type="protein sequence ID" value="KAF6038119.1"/>
    <property type="molecule type" value="Genomic_DNA"/>
</dbReference>
<feature type="compositionally biased region" description="Basic and acidic residues" evidence="2">
    <location>
        <begin position="542"/>
        <end position="553"/>
    </location>
</feature>
<dbReference type="PANTHER" id="PTHR22545">
    <property type="entry name" value="CENTROSOMAL PROTEIN OF 95 KDA"/>
    <property type="match status" value="1"/>
</dbReference>
<dbReference type="GO" id="GO:0000922">
    <property type="term" value="C:spindle pole"/>
    <property type="evidence" value="ECO:0007669"/>
    <property type="project" value="InterPro"/>
</dbReference>
<gene>
    <name evidence="4" type="ORF">EB796_003569</name>
</gene>
<evidence type="ECO:0000313" key="5">
    <source>
        <dbReference type="Proteomes" id="UP000593567"/>
    </source>
</evidence>
<dbReference type="OrthoDB" id="545730at2759"/>
<feature type="region of interest" description="Disordered" evidence="2">
    <location>
        <begin position="525"/>
        <end position="553"/>
    </location>
</feature>
<dbReference type="InterPro" id="IPR044039">
    <property type="entry name" value="DUF5745"/>
</dbReference>
<accession>A0A7J7KHT1</accession>
<dbReference type="InterPro" id="IPR026619">
    <property type="entry name" value="CEP95"/>
</dbReference>
<feature type="compositionally biased region" description="Polar residues" evidence="2">
    <location>
        <begin position="322"/>
        <end position="331"/>
    </location>
</feature>
<feature type="compositionally biased region" description="Low complexity" evidence="2">
    <location>
        <begin position="169"/>
        <end position="179"/>
    </location>
</feature>
<proteinExistence type="predicted"/>
<dbReference type="AlphaFoldDB" id="A0A7J7KHT1"/>
<feature type="region of interest" description="Disordered" evidence="2">
    <location>
        <begin position="889"/>
        <end position="909"/>
    </location>
</feature>
<feature type="region of interest" description="Disordered" evidence="2">
    <location>
        <begin position="298"/>
        <end position="365"/>
    </location>
</feature>